<dbReference type="HOGENOM" id="CLU_1944722_0_0_9"/>
<protein>
    <recommendedName>
        <fullName evidence="4">DnaA N-terminal domain-containing protein</fullName>
    </recommendedName>
</protein>
<keyword evidence="3" id="KW-1185">Reference proteome</keyword>
<keyword evidence="2" id="KW-0614">Plasmid</keyword>
<evidence type="ECO:0000256" key="1">
    <source>
        <dbReference type="SAM" id="MobiDB-lite"/>
    </source>
</evidence>
<feature type="compositionally biased region" description="Polar residues" evidence="1">
    <location>
        <begin position="12"/>
        <end position="22"/>
    </location>
</feature>
<dbReference type="AlphaFoldDB" id="E0S501"/>
<sequence length="129" mass="15352">MACKNKRRYMTRGNNQGRTQGAKKTQSCIDYLKNNSKSNGWFLTNDDWKVIKKQIKKELNLTDISYYTWIEPLELYLHTKKDIVVGIKCSDIFCVHVIHSKYWSKIEESLRRYVGQEPEIKLCMVRELE</sequence>
<accession>E0S501</accession>
<name>E0S501_BUTPB</name>
<dbReference type="Proteomes" id="UP000001299">
    <property type="component" value="Plasmid pCY186"/>
</dbReference>
<evidence type="ECO:0000313" key="3">
    <source>
        <dbReference type="Proteomes" id="UP000001299"/>
    </source>
</evidence>
<feature type="compositionally biased region" description="Basic residues" evidence="1">
    <location>
        <begin position="1"/>
        <end position="10"/>
    </location>
</feature>
<dbReference type="KEGG" id="bpb:bpr_IV118"/>
<dbReference type="InterPro" id="IPR038454">
    <property type="entry name" value="DnaA_N_sf"/>
</dbReference>
<dbReference type="Gene3D" id="3.30.300.180">
    <property type="match status" value="1"/>
</dbReference>
<organism evidence="2 3">
    <name type="scientific">Butyrivibrio proteoclasticus (strain ATCC 51982 / DSM 14932 / B316)</name>
    <name type="common">Clostridium proteoclasticum</name>
    <dbReference type="NCBI Taxonomy" id="515622"/>
    <lineage>
        <taxon>Bacteria</taxon>
        <taxon>Bacillati</taxon>
        <taxon>Bacillota</taxon>
        <taxon>Clostridia</taxon>
        <taxon>Lachnospirales</taxon>
        <taxon>Lachnospiraceae</taxon>
        <taxon>Butyrivibrio</taxon>
    </lineage>
</organism>
<evidence type="ECO:0000313" key="2">
    <source>
        <dbReference type="EMBL" id="ADL36483.1"/>
    </source>
</evidence>
<proteinExistence type="predicted"/>
<feature type="region of interest" description="Disordered" evidence="1">
    <location>
        <begin position="1"/>
        <end position="22"/>
    </location>
</feature>
<dbReference type="RefSeq" id="WP_013283131.1">
    <property type="nucleotide sequence ID" value="NC_014390.1"/>
</dbReference>
<evidence type="ECO:0008006" key="4">
    <source>
        <dbReference type="Google" id="ProtNLM"/>
    </source>
</evidence>
<dbReference type="EMBL" id="CP001813">
    <property type="protein sequence ID" value="ADL36483.1"/>
    <property type="molecule type" value="Genomic_DNA"/>
</dbReference>
<gene>
    <name evidence="2" type="ordered locus">bpr_IV118</name>
</gene>
<reference evidence="2 3" key="1">
    <citation type="journal article" date="2010" name="PLoS ONE">
        <title>The glycobiome of the rumen bacterium Butyrivibrio proteoclasticus B316(T) highlights adaptation to a polysaccharide-rich environment.</title>
        <authorList>
            <person name="Kelly W.J."/>
            <person name="Leahy S.C."/>
            <person name="Altermann E."/>
            <person name="Yeoman C.J."/>
            <person name="Dunne J.C."/>
            <person name="Kong Z."/>
            <person name="Pacheco D.M."/>
            <person name="Li D."/>
            <person name="Noel S.J."/>
            <person name="Moon C.D."/>
            <person name="Cookson A.L."/>
            <person name="Attwood G.T."/>
        </authorList>
    </citation>
    <scope>NUCLEOTIDE SEQUENCE [LARGE SCALE GENOMIC DNA]</scope>
    <source>
        <strain evidence="3">ATCC 51982 / DSM 14932 / B316</strain>
        <plasmid evidence="3">Plasmid pCY186</plasmid>
    </source>
</reference>
<geneLocation type="plasmid" evidence="2 3">
    <name>pCY186</name>
</geneLocation>